<dbReference type="Proteomes" id="UP000094043">
    <property type="component" value="Chromosome 3"/>
</dbReference>
<sequence length="1000" mass="111953">MARRKNNYLSDGSDSELSASSGGAYDSLEDPDAQDERRLFEQKGSKRRRTNGRNGKNAAWEGIFGDDEDQGGRRGIGGSKWRGVTSRADITKAPEFVSTGKHDLQEEEEQGLGEQRARDEQVQEENSKSNYSDSSGSESDEYQSQSRSPRVHDGGDENKTLAGNDSGFESARNKGQAPEVSPSNGRGGIGSLRGSKAGLGAFPSARASSSTTSTSINEGSPTGALESSKNDANPNDDFRFHSSNVLRAFGRLPPSLVTPSEDRPRPQQSFLPKESRPPVAKKAELTTHEKAHFANIKSSFGARLLANMGWEAGKGLGVQEDGRAVPIAVGTHLKGKGIQKGIRTEDSKREARRQGITMSDDEENKTHKRRAHKAKGLNLYKAKVEDNEGWKKQKKIKVKVEHKTYEQLLAEAGEVAPTASIGLVLDARGGDLKEVQSFSSLSLSTWAPTSDAIKLPELRHNLRLIVDASNQDVIGMIKEGKKVHERRQWALREERFARDRVEEANNRISRLRQVQVLINDIRATAEQQLSSRDASLEPFAGSFNSLINDYKDEYKSLSLDDVVVGAISQVMRDALTDWQPFDITSDVLCSSLETWRIAYNLPHGNQDELILFSAGNERDDSTMDKKNGDRVMTAWESFLWTSWLPKVRSAINNDWDPTDGNAAAQILLKWGSILPAFIRDNVLDQLVLPKIKAAIDQWDPRRSQVSLSVIVFPWLPLLGTRVDEIMELAKRRIRSVLRKWTVKDGVPEDLVRWKKTVYSSNEWDKLILQFVLPKLGICLRDDFAINPRKQDMVPLKSWVLPWHELIRPSMFSHLLEAEFFPKWLSMLHVWLVQPNYVHREVTDWYSWWKNQLPELVLQMPGVIHGFNIGVDLMQKALELGADASSKLAKPSFKPLSSVQSIEPSKPSKITKKPRTQPLSDVPEITFRNIVEQYAAEHDLVFFPIGKSHEKTGKPLFKVSKNVDGRGGVTVYVGDEAVYAQMEDKEYRAIMLDDMVKRAGG</sequence>
<keyword evidence="3" id="KW-0507">mRNA processing</keyword>
<evidence type="ECO:0000256" key="3">
    <source>
        <dbReference type="ARBA" id="ARBA00022664"/>
    </source>
</evidence>
<proteinExistence type="inferred from homology"/>
<dbReference type="Pfam" id="PF12457">
    <property type="entry name" value="TIP_N"/>
    <property type="match status" value="1"/>
</dbReference>
<evidence type="ECO:0000313" key="9">
    <source>
        <dbReference type="EMBL" id="WVN87750.1"/>
    </source>
</evidence>
<feature type="compositionally biased region" description="Basic and acidic residues" evidence="7">
    <location>
        <begin position="150"/>
        <end position="159"/>
    </location>
</feature>
<keyword evidence="6" id="KW-0539">Nucleus</keyword>
<feature type="compositionally biased region" description="Low complexity" evidence="7">
    <location>
        <begin position="128"/>
        <end position="146"/>
    </location>
</feature>
<reference evidence="9" key="1">
    <citation type="submission" date="2016-06" db="EMBL/GenBank/DDBJ databases">
        <authorList>
            <person name="Cuomo C."/>
            <person name="Litvintseva A."/>
            <person name="Heitman J."/>
            <person name="Chen Y."/>
            <person name="Sun S."/>
            <person name="Springer D."/>
            <person name="Dromer F."/>
            <person name="Young S."/>
            <person name="Zeng Q."/>
            <person name="Chapman S."/>
            <person name="Gujja S."/>
            <person name="Saif S."/>
            <person name="Birren B."/>
        </authorList>
    </citation>
    <scope>NUCLEOTIDE SEQUENCE</scope>
    <source>
        <strain evidence="9">CBS 7841</strain>
    </source>
</reference>
<dbReference type="GeneID" id="91087156"/>
<evidence type="ECO:0000259" key="8">
    <source>
        <dbReference type="PROSITE" id="PS50174"/>
    </source>
</evidence>
<evidence type="ECO:0000256" key="5">
    <source>
        <dbReference type="ARBA" id="ARBA00023187"/>
    </source>
</evidence>
<dbReference type="PANTHER" id="PTHR23329">
    <property type="entry name" value="TUFTELIN-INTERACTING PROTEIN 11-RELATED"/>
    <property type="match status" value="1"/>
</dbReference>
<feature type="compositionally biased region" description="Low complexity" evidence="7">
    <location>
        <begin position="9"/>
        <end position="24"/>
    </location>
</feature>
<evidence type="ECO:0000256" key="7">
    <source>
        <dbReference type="SAM" id="MobiDB-lite"/>
    </source>
</evidence>
<dbReference type="Pfam" id="PF01585">
    <property type="entry name" value="G-patch"/>
    <property type="match status" value="1"/>
</dbReference>
<feature type="compositionally biased region" description="Basic and acidic residues" evidence="7">
    <location>
        <begin position="273"/>
        <end position="282"/>
    </location>
</feature>
<feature type="compositionally biased region" description="Basic and acidic residues" evidence="7">
    <location>
        <begin position="342"/>
        <end position="353"/>
    </location>
</feature>
<dbReference type="PANTHER" id="PTHR23329:SF1">
    <property type="entry name" value="TUFTELIN-INTERACTING PROTEIN 11"/>
    <property type="match status" value="1"/>
</dbReference>
<dbReference type="RefSeq" id="XP_066068450.1">
    <property type="nucleotide sequence ID" value="XM_066212353.1"/>
</dbReference>
<dbReference type="Pfam" id="PF07842">
    <property type="entry name" value="GCFC"/>
    <property type="match status" value="1"/>
</dbReference>
<dbReference type="KEGG" id="cdep:91087156"/>
<dbReference type="GO" id="GO:0003676">
    <property type="term" value="F:nucleic acid binding"/>
    <property type="evidence" value="ECO:0007669"/>
    <property type="project" value="InterPro"/>
</dbReference>
<dbReference type="InterPro" id="IPR045211">
    <property type="entry name" value="TFP11/STIP/Ntr1"/>
</dbReference>
<gene>
    <name evidence="9" type="ORF">L203_102945</name>
</gene>
<dbReference type="EMBL" id="CP143786">
    <property type="protein sequence ID" value="WVN87750.1"/>
    <property type="molecule type" value="Genomic_DNA"/>
</dbReference>
<feature type="region of interest" description="Disordered" evidence="7">
    <location>
        <begin position="338"/>
        <end position="373"/>
    </location>
</feature>
<keyword evidence="4" id="KW-0747">Spliceosome</keyword>
<dbReference type="InterPro" id="IPR022783">
    <property type="entry name" value="GCFC_dom"/>
</dbReference>
<accession>A0AAJ8M0S9</accession>
<protein>
    <recommendedName>
        <fullName evidence="8">G-patch domain-containing protein</fullName>
    </recommendedName>
</protein>
<keyword evidence="5" id="KW-0508">mRNA splicing</keyword>
<feature type="region of interest" description="Disordered" evidence="7">
    <location>
        <begin position="896"/>
        <end position="916"/>
    </location>
</feature>
<evidence type="ECO:0000256" key="2">
    <source>
        <dbReference type="ARBA" id="ARBA00010900"/>
    </source>
</evidence>
<dbReference type="GO" id="GO:0000390">
    <property type="term" value="P:spliceosomal complex disassembly"/>
    <property type="evidence" value="ECO:0007669"/>
    <property type="project" value="InterPro"/>
</dbReference>
<reference evidence="9" key="3">
    <citation type="submission" date="2024-01" db="EMBL/GenBank/DDBJ databases">
        <authorList>
            <person name="Coelho M.A."/>
            <person name="David-Palma M."/>
            <person name="Shea T."/>
            <person name="Sun S."/>
            <person name="Cuomo C.A."/>
            <person name="Heitman J."/>
        </authorList>
    </citation>
    <scope>NUCLEOTIDE SEQUENCE</scope>
    <source>
        <strain evidence="9">CBS 7841</strain>
    </source>
</reference>
<feature type="region of interest" description="Disordered" evidence="7">
    <location>
        <begin position="251"/>
        <end position="282"/>
    </location>
</feature>
<dbReference type="GO" id="GO:0071008">
    <property type="term" value="C:U2-type post-mRNA release spliceosomal complex"/>
    <property type="evidence" value="ECO:0007669"/>
    <property type="project" value="TreeGrafter"/>
</dbReference>
<dbReference type="InterPro" id="IPR000467">
    <property type="entry name" value="G_patch_dom"/>
</dbReference>
<name>A0AAJ8M0S9_9TREE</name>
<feature type="domain" description="G-patch" evidence="8">
    <location>
        <begin position="297"/>
        <end position="343"/>
    </location>
</feature>
<evidence type="ECO:0000313" key="10">
    <source>
        <dbReference type="Proteomes" id="UP000094043"/>
    </source>
</evidence>
<feature type="region of interest" description="Disordered" evidence="7">
    <location>
        <begin position="1"/>
        <end position="239"/>
    </location>
</feature>
<comment type="similarity">
    <text evidence="2">Belongs to the TFP11/STIP family.</text>
</comment>
<organism evidence="9 10">
    <name type="scientific">Cryptococcus depauperatus CBS 7841</name>
    <dbReference type="NCBI Taxonomy" id="1295531"/>
    <lineage>
        <taxon>Eukaryota</taxon>
        <taxon>Fungi</taxon>
        <taxon>Dikarya</taxon>
        <taxon>Basidiomycota</taxon>
        <taxon>Agaricomycotina</taxon>
        <taxon>Tremellomycetes</taxon>
        <taxon>Tremellales</taxon>
        <taxon>Cryptococcaceae</taxon>
        <taxon>Cryptococcus</taxon>
    </lineage>
</organism>
<keyword evidence="10" id="KW-1185">Reference proteome</keyword>
<reference evidence="9" key="2">
    <citation type="journal article" date="2022" name="Elife">
        <title>Obligate sexual reproduction of a homothallic fungus closely related to the Cryptococcus pathogenic species complex.</title>
        <authorList>
            <person name="Passer A.R."/>
            <person name="Clancey S.A."/>
            <person name="Shea T."/>
            <person name="David-Palma M."/>
            <person name="Averette A.F."/>
            <person name="Boekhout T."/>
            <person name="Porcel B.M."/>
            <person name="Nowrousian M."/>
            <person name="Cuomo C.A."/>
            <person name="Sun S."/>
            <person name="Heitman J."/>
            <person name="Coelho M.A."/>
        </authorList>
    </citation>
    <scope>NUCLEOTIDE SEQUENCE</scope>
    <source>
        <strain evidence="9">CBS 7841</strain>
    </source>
</reference>
<dbReference type="AlphaFoldDB" id="A0AAJ8M0S9"/>
<evidence type="ECO:0000256" key="1">
    <source>
        <dbReference type="ARBA" id="ARBA00004123"/>
    </source>
</evidence>
<feature type="compositionally biased region" description="Basic and acidic residues" evidence="7">
    <location>
        <begin position="115"/>
        <end position="127"/>
    </location>
</feature>
<comment type="subcellular location">
    <subcellularLocation>
        <location evidence="1">Nucleus</location>
    </subcellularLocation>
</comment>
<feature type="compositionally biased region" description="Polar residues" evidence="7">
    <location>
        <begin position="216"/>
        <end position="233"/>
    </location>
</feature>
<evidence type="ECO:0000256" key="6">
    <source>
        <dbReference type="ARBA" id="ARBA00023242"/>
    </source>
</evidence>
<dbReference type="InterPro" id="IPR022159">
    <property type="entry name" value="STIP/TFIP11_N"/>
</dbReference>
<evidence type="ECO:0000256" key="4">
    <source>
        <dbReference type="ARBA" id="ARBA00022728"/>
    </source>
</evidence>
<feature type="compositionally biased region" description="Basic and acidic residues" evidence="7">
    <location>
        <begin position="34"/>
        <end position="44"/>
    </location>
</feature>
<dbReference type="PROSITE" id="PS50174">
    <property type="entry name" value="G_PATCH"/>
    <property type="match status" value="1"/>
</dbReference>
<dbReference type="SMART" id="SM00443">
    <property type="entry name" value="G_patch"/>
    <property type="match status" value="1"/>
</dbReference>